<sequence length="106" mass="12037">MDESIAFQIILYAGNARSTAMEALGLARQKNFQLAKEKIEESNQELLKAHKFQTELIQSEARGELQGQISILLIHAQDHLMNAMTVRDLANELIDLRQELESKESK</sequence>
<feature type="binding site" evidence="6">
    <location>
        <position position="78"/>
    </location>
    <ligand>
        <name>Mg(2+)</name>
        <dbReference type="ChEBI" id="CHEBI:18420"/>
        <note>ligand shared between all trimeric partners</note>
    </ligand>
</feature>
<dbReference type="SUPFAM" id="SSF46973">
    <property type="entry name" value="Enzyme IIa from lactose specific PTS, IIa-lac"/>
    <property type="match status" value="1"/>
</dbReference>
<accession>A0A8E2IDD3</accession>
<keyword evidence="9" id="KW-1185">Reference proteome</keyword>
<dbReference type="Proteomes" id="UP000189761">
    <property type="component" value="Unassembled WGS sequence"/>
</dbReference>
<dbReference type="Gene3D" id="1.20.58.80">
    <property type="entry name" value="Phosphotransferase system, lactose/cellobiose-type IIA subunit"/>
    <property type="match status" value="1"/>
</dbReference>
<protein>
    <submittedName>
        <fullName evidence="8">PTS cellobiose transporter subunit IIA</fullName>
    </submittedName>
</protein>
<keyword evidence="2" id="KW-0762">Sugar transport</keyword>
<dbReference type="PROSITE" id="PS51095">
    <property type="entry name" value="PTS_EIIA_TYPE_3"/>
    <property type="match status" value="1"/>
</dbReference>
<evidence type="ECO:0000256" key="4">
    <source>
        <dbReference type="ARBA" id="ARBA00022683"/>
    </source>
</evidence>
<keyword evidence="4" id="KW-0598">Phosphotransferase system</keyword>
<dbReference type="PIRSF" id="PIRSF000699">
    <property type="entry name" value="PTS_IILac_III"/>
    <property type="match status" value="1"/>
</dbReference>
<dbReference type="PANTHER" id="PTHR34382:SF7">
    <property type="entry name" value="PTS SYSTEM N,N'-DIACETYLCHITOBIOSE-SPECIFIC EIIA COMPONENT"/>
    <property type="match status" value="1"/>
</dbReference>
<feature type="modified residue" description="Phosphohistidine; by HPr" evidence="7">
    <location>
        <position position="75"/>
    </location>
</feature>
<feature type="active site" description="Tele-phosphohistidine intermediate" evidence="5">
    <location>
        <position position="75"/>
    </location>
</feature>
<dbReference type="PANTHER" id="PTHR34382">
    <property type="entry name" value="PTS SYSTEM N,N'-DIACETYLCHITOBIOSE-SPECIFIC EIIA COMPONENT"/>
    <property type="match status" value="1"/>
</dbReference>
<evidence type="ECO:0000256" key="2">
    <source>
        <dbReference type="ARBA" id="ARBA00022597"/>
    </source>
</evidence>
<dbReference type="EMBL" id="MTLA01000071">
    <property type="protein sequence ID" value="OOP68975.1"/>
    <property type="molecule type" value="Genomic_DNA"/>
</dbReference>
<dbReference type="GO" id="GO:0016740">
    <property type="term" value="F:transferase activity"/>
    <property type="evidence" value="ECO:0007669"/>
    <property type="project" value="UniProtKB-KW"/>
</dbReference>
<evidence type="ECO:0000256" key="7">
    <source>
        <dbReference type="PROSITE-ProRule" id="PRU00418"/>
    </source>
</evidence>
<evidence type="ECO:0000256" key="6">
    <source>
        <dbReference type="PIRSR" id="PIRSR000699-2"/>
    </source>
</evidence>
<dbReference type="InterPro" id="IPR036542">
    <property type="entry name" value="PTS_IIA_lac/cel_sf"/>
</dbReference>
<evidence type="ECO:0000256" key="3">
    <source>
        <dbReference type="ARBA" id="ARBA00022679"/>
    </source>
</evidence>
<dbReference type="AlphaFoldDB" id="A0A8E2IDD3"/>
<gene>
    <name evidence="8" type="primary">celC</name>
    <name evidence="8" type="ORF">BWZ43_07600</name>
</gene>
<evidence type="ECO:0000256" key="5">
    <source>
        <dbReference type="PIRSR" id="PIRSR000699-1"/>
    </source>
</evidence>
<keyword evidence="3" id="KW-0808">Transferase</keyword>
<keyword evidence="1" id="KW-0813">Transport</keyword>
<evidence type="ECO:0000313" key="9">
    <source>
        <dbReference type="Proteomes" id="UP000189761"/>
    </source>
</evidence>
<evidence type="ECO:0000256" key="1">
    <source>
        <dbReference type="ARBA" id="ARBA00022448"/>
    </source>
</evidence>
<keyword evidence="6" id="KW-0479">Metal-binding</keyword>
<dbReference type="GO" id="GO:0046872">
    <property type="term" value="F:metal ion binding"/>
    <property type="evidence" value="ECO:0007669"/>
    <property type="project" value="UniProtKB-KW"/>
</dbReference>
<name>A0A8E2IDD3_9BACI</name>
<proteinExistence type="predicted"/>
<comment type="cofactor">
    <cofactor evidence="6">
        <name>Mg(2+)</name>
        <dbReference type="ChEBI" id="CHEBI:18420"/>
    </cofactor>
    <text evidence="6">Binds 1 Mg(2+) ion per trimer.</text>
</comment>
<dbReference type="GO" id="GO:0009401">
    <property type="term" value="P:phosphoenolpyruvate-dependent sugar phosphotransferase system"/>
    <property type="evidence" value="ECO:0007669"/>
    <property type="project" value="UniProtKB-KW"/>
</dbReference>
<comment type="caution">
    <text evidence="8">The sequence shown here is derived from an EMBL/GenBank/DDBJ whole genome shotgun (WGS) entry which is preliminary data.</text>
</comment>
<evidence type="ECO:0000313" key="8">
    <source>
        <dbReference type="EMBL" id="OOP68975.1"/>
    </source>
</evidence>
<dbReference type="CDD" id="cd00215">
    <property type="entry name" value="PTS_IIA_lac"/>
    <property type="match status" value="1"/>
</dbReference>
<dbReference type="InterPro" id="IPR003188">
    <property type="entry name" value="PTS_IIA_lac/cel"/>
</dbReference>
<organism evidence="8 9">
    <name type="scientific">Heyndrickxia oleronia</name>
    <dbReference type="NCBI Taxonomy" id="38875"/>
    <lineage>
        <taxon>Bacteria</taxon>
        <taxon>Bacillati</taxon>
        <taxon>Bacillota</taxon>
        <taxon>Bacilli</taxon>
        <taxon>Bacillales</taxon>
        <taxon>Bacillaceae</taxon>
        <taxon>Heyndrickxia</taxon>
    </lineage>
</organism>
<reference evidence="8 9" key="1">
    <citation type="submission" date="2017-01" db="EMBL/GenBank/DDBJ databases">
        <title>Draft genome sequence of Bacillus oleronius.</title>
        <authorList>
            <person name="Allam M."/>
        </authorList>
    </citation>
    <scope>NUCLEOTIDE SEQUENCE [LARGE SCALE GENOMIC DNA]</scope>
    <source>
        <strain evidence="8 9">DSM 9356</strain>
    </source>
</reference>
<dbReference type="Pfam" id="PF02255">
    <property type="entry name" value="PTS_IIA"/>
    <property type="match status" value="1"/>
</dbReference>
<keyword evidence="6" id="KW-0460">Magnesium</keyword>